<dbReference type="InterPro" id="IPR013762">
    <property type="entry name" value="Integrase-like_cat_sf"/>
</dbReference>
<keyword evidence="4" id="KW-0233">DNA recombination</keyword>
<evidence type="ECO:0000256" key="4">
    <source>
        <dbReference type="ARBA" id="ARBA00023172"/>
    </source>
</evidence>
<evidence type="ECO:0000313" key="8">
    <source>
        <dbReference type="EMBL" id="APZ95845.1"/>
    </source>
</evidence>
<dbReference type="PANTHER" id="PTHR30349:SF41">
    <property type="entry name" value="INTEGRASE_RECOMBINASE PROTEIN MJ0367-RELATED"/>
    <property type="match status" value="1"/>
</dbReference>
<dbReference type="PROSITE" id="PS51898">
    <property type="entry name" value="TYR_RECOMBINASE"/>
    <property type="match status" value="1"/>
</dbReference>
<dbReference type="InterPro" id="IPR010998">
    <property type="entry name" value="Integrase_recombinase_N"/>
</dbReference>
<reference evidence="8 9" key="1">
    <citation type="journal article" date="2016" name="Front. Microbiol.">
        <title>Fuerstia marisgermanicae gen. nov., sp. nov., an Unusual Member of the Phylum Planctomycetes from the German Wadden Sea.</title>
        <authorList>
            <person name="Kohn T."/>
            <person name="Heuer A."/>
            <person name="Jogler M."/>
            <person name="Vollmers J."/>
            <person name="Boedeker C."/>
            <person name="Bunk B."/>
            <person name="Rast P."/>
            <person name="Borchert D."/>
            <person name="Glockner I."/>
            <person name="Freese H.M."/>
            <person name="Klenk H.P."/>
            <person name="Overmann J."/>
            <person name="Kaster A.K."/>
            <person name="Rohde M."/>
            <person name="Wiegand S."/>
            <person name="Jogler C."/>
        </authorList>
    </citation>
    <scope>NUCLEOTIDE SEQUENCE [LARGE SCALE GENOMIC DNA]</scope>
    <source>
        <strain evidence="8 9">NH11</strain>
    </source>
</reference>
<dbReference type="InterPro" id="IPR044068">
    <property type="entry name" value="CB"/>
</dbReference>
<evidence type="ECO:0000256" key="1">
    <source>
        <dbReference type="ARBA" id="ARBA00008857"/>
    </source>
</evidence>
<feature type="domain" description="Core-binding (CB)" evidence="7">
    <location>
        <begin position="53"/>
        <end position="131"/>
    </location>
</feature>
<dbReference type="EMBL" id="CP017641">
    <property type="protein sequence ID" value="APZ95845.1"/>
    <property type="molecule type" value="Genomic_DNA"/>
</dbReference>
<evidence type="ECO:0000259" key="6">
    <source>
        <dbReference type="PROSITE" id="PS51898"/>
    </source>
</evidence>
<keyword evidence="3 5" id="KW-0238">DNA-binding</keyword>
<sequence length="341" mass="39223">MARQPKPYFRKAQNRWVCTIDGRRITLGKDKAAAKQKFHGLMLDRRNVTSEIVTIYDLSQIYLDWCEANRSAGTYKNHRRYLKGFIESIGRTVRIAALKKHQVLKWSETKGTSTSQNDAISVVKRMFNWAIEQEYLEANPLHGIKKPPRRRRDIVYTPQQWRHIREHATEPFLSLIDFIWSTGCRPREARTIEARHIHGDTAIFPGDEAKGESTRVIFLIPQAKEILDRNTREDGPLFLNTRGNPWTKDSIKCRLNRISKRVGFRCVAYGARHSFATNALINEVDPISISHLMGHKSPRMVGEVYSHLARNPAFLKRQAQKAVVQASSDHLNSTDHVACSD</sequence>
<evidence type="ECO:0000259" key="7">
    <source>
        <dbReference type="PROSITE" id="PS51900"/>
    </source>
</evidence>
<dbReference type="CDD" id="cd00397">
    <property type="entry name" value="DNA_BRE_C"/>
    <property type="match status" value="1"/>
</dbReference>
<evidence type="ECO:0000256" key="2">
    <source>
        <dbReference type="ARBA" id="ARBA00022908"/>
    </source>
</evidence>
<dbReference type="GO" id="GO:0015074">
    <property type="term" value="P:DNA integration"/>
    <property type="evidence" value="ECO:0007669"/>
    <property type="project" value="UniProtKB-KW"/>
</dbReference>
<dbReference type="SUPFAM" id="SSF56349">
    <property type="entry name" value="DNA breaking-rejoining enzymes"/>
    <property type="match status" value="1"/>
</dbReference>
<accession>A0A1P8WP70</accession>
<dbReference type="InterPro" id="IPR050090">
    <property type="entry name" value="Tyrosine_recombinase_XerCD"/>
</dbReference>
<feature type="domain" description="Tyr recombinase" evidence="6">
    <location>
        <begin position="151"/>
        <end position="320"/>
    </location>
</feature>
<keyword evidence="9" id="KW-1185">Reference proteome</keyword>
<dbReference type="KEGG" id="fmr:Fuma_05508"/>
<dbReference type="PROSITE" id="PS51900">
    <property type="entry name" value="CB"/>
    <property type="match status" value="1"/>
</dbReference>
<dbReference type="PANTHER" id="PTHR30349">
    <property type="entry name" value="PHAGE INTEGRASE-RELATED"/>
    <property type="match status" value="1"/>
</dbReference>
<dbReference type="Gene3D" id="1.10.443.10">
    <property type="entry name" value="Intergrase catalytic core"/>
    <property type="match status" value="1"/>
</dbReference>
<gene>
    <name evidence="8" type="ORF">Fuma_05508</name>
</gene>
<dbReference type="InterPro" id="IPR002104">
    <property type="entry name" value="Integrase_catalytic"/>
</dbReference>
<comment type="similarity">
    <text evidence="1">Belongs to the 'phage' integrase family.</text>
</comment>
<protein>
    <submittedName>
        <fullName evidence="8">Site-specific tyrosine recombinase</fullName>
    </submittedName>
</protein>
<dbReference type="GO" id="GO:0003677">
    <property type="term" value="F:DNA binding"/>
    <property type="evidence" value="ECO:0007669"/>
    <property type="project" value="UniProtKB-UniRule"/>
</dbReference>
<dbReference type="Pfam" id="PF00589">
    <property type="entry name" value="Phage_integrase"/>
    <property type="match status" value="1"/>
</dbReference>
<dbReference type="STRING" id="1891926.Fuma_05508"/>
<evidence type="ECO:0000256" key="3">
    <source>
        <dbReference type="ARBA" id="ARBA00023125"/>
    </source>
</evidence>
<dbReference type="InterPro" id="IPR011010">
    <property type="entry name" value="DNA_brk_join_enz"/>
</dbReference>
<evidence type="ECO:0000313" key="9">
    <source>
        <dbReference type="Proteomes" id="UP000187735"/>
    </source>
</evidence>
<keyword evidence="2" id="KW-0229">DNA integration</keyword>
<proteinExistence type="inferred from homology"/>
<evidence type="ECO:0000256" key="5">
    <source>
        <dbReference type="PROSITE-ProRule" id="PRU01248"/>
    </source>
</evidence>
<organism evidence="8 9">
    <name type="scientific">Fuerstiella marisgermanici</name>
    <dbReference type="NCBI Taxonomy" id="1891926"/>
    <lineage>
        <taxon>Bacteria</taxon>
        <taxon>Pseudomonadati</taxon>
        <taxon>Planctomycetota</taxon>
        <taxon>Planctomycetia</taxon>
        <taxon>Planctomycetales</taxon>
        <taxon>Planctomycetaceae</taxon>
        <taxon>Fuerstiella</taxon>
    </lineage>
</organism>
<dbReference type="AlphaFoldDB" id="A0A1P8WP70"/>
<dbReference type="GO" id="GO:0006310">
    <property type="term" value="P:DNA recombination"/>
    <property type="evidence" value="ECO:0007669"/>
    <property type="project" value="UniProtKB-KW"/>
</dbReference>
<dbReference type="RefSeq" id="WP_179954422.1">
    <property type="nucleotide sequence ID" value="NZ_CP017641.1"/>
</dbReference>
<dbReference type="Proteomes" id="UP000187735">
    <property type="component" value="Chromosome"/>
</dbReference>
<dbReference type="Gene3D" id="1.10.150.130">
    <property type="match status" value="1"/>
</dbReference>
<name>A0A1P8WP70_9PLAN</name>